<dbReference type="EMBL" id="BSSD01000012">
    <property type="protein sequence ID" value="GLW95111.1"/>
    <property type="molecule type" value="Genomic_DNA"/>
</dbReference>
<evidence type="ECO:0000313" key="1">
    <source>
        <dbReference type="EMBL" id="GLW95111.1"/>
    </source>
</evidence>
<protein>
    <submittedName>
        <fullName evidence="1">Uncharacterized protein</fullName>
    </submittedName>
</protein>
<name>A0A9W6QS42_9PSEU</name>
<dbReference type="Pfam" id="PF19953">
    <property type="entry name" value="EACC1"/>
    <property type="match status" value="1"/>
</dbReference>
<gene>
    <name evidence="1" type="ORF">Aglo03_59270</name>
</gene>
<proteinExistence type="predicted"/>
<organism evidence="1 2">
    <name type="scientific">Actinokineospora globicatena</name>
    <dbReference type="NCBI Taxonomy" id="103729"/>
    <lineage>
        <taxon>Bacteria</taxon>
        <taxon>Bacillati</taxon>
        <taxon>Actinomycetota</taxon>
        <taxon>Actinomycetes</taxon>
        <taxon>Pseudonocardiales</taxon>
        <taxon>Pseudonocardiaceae</taxon>
        <taxon>Actinokineospora</taxon>
    </lineage>
</organism>
<keyword evidence="2" id="KW-1185">Reference proteome</keyword>
<comment type="caution">
    <text evidence="1">The sequence shown here is derived from an EMBL/GenBank/DDBJ whole genome shotgun (WGS) entry which is preliminary data.</text>
</comment>
<dbReference type="Proteomes" id="UP001165042">
    <property type="component" value="Unassembled WGS sequence"/>
</dbReference>
<accession>A0A9W6QS42</accession>
<dbReference type="AlphaFoldDB" id="A0A9W6QS42"/>
<evidence type="ECO:0000313" key="2">
    <source>
        <dbReference type="Proteomes" id="UP001165042"/>
    </source>
</evidence>
<reference evidence="1" key="1">
    <citation type="submission" date="2023-02" db="EMBL/GenBank/DDBJ databases">
        <title>Actinokineospora globicatena NBRC 15670.</title>
        <authorList>
            <person name="Ichikawa N."/>
            <person name="Sato H."/>
            <person name="Tonouchi N."/>
        </authorList>
    </citation>
    <scope>NUCLEOTIDE SEQUENCE</scope>
    <source>
        <strain evidence="1">NBRC 15670</strain>
    </source>
</reference>
<sequence length="118" mass="12690">MHVHGADESESDALTRQLRAELLELDVDSVDLDGKGTPPEHSKGVDPATLTTLVVAVSSSPVLVELARALRDWITRAADRKITITAADGRALEITGARAREDQRLIETFLESGEDTAS</sequence>
<dbReference type="InterPro" id="IPR045428">
    <property type="entry name" value="EACC1"/>
</dbReference>